<gene>
    <name evidence="1" type="ORF">COA71_14630</name>
</gene>
<comment type="caution">
    <text evidence="1">The sequence shown here is derived from an EMBL/GenBank/DDBJ whole genome shotgun (WGS) entry which is preliminary data.</text>
</comment>
<proteinExistence type="predicted"/>
<dbReference type="Proteomes" id="UP000228987">
    <property type="component" value="Unassembled WGS sequence"/>
</dbReference>
<sequence>MDTWNTYEIYDFLMADTSVCIMSIESAVKLIEYDKFVMAKAERIVADLMSYDEAISIICAKY</sequence>
<reference evidence="2" key="1">
    <citation type="submission" date="2017-08" db="EMBL/GenBank/DDBJ databases">
        <title>A dynamic microbial community with high functional redundancy inhabits the cold, oxic subseafloor aquifer.</title>
        <authorList>
            <person name="Tully B.J."/>
            <person name="Wheat C.G."/>
            <person name="Glazer B.T."/>
            <person name="Huber J.A."/>
        </authorList>
    </citation>
    <scope>NUCLEOTIDE SEQUENCE [LARGE SCALE GENOMIC DNA]</scope>
</reference>
<accession>A0A2A5C6C6</accession>
<evidence type="ECO:0000313" key="2">
    <source>
        <dbReference type="Proteomes" id="UP000228987"/>
    </source>
</evidence>
<dbReference type="EMBL" id="NVWI01000020">
    <property type="protein sequence ID" value="PCJ39020.1"/>
    <property type="molecule type" value="Genomic_DNA"/>
</dbReference>
<dbReference type="AlphaFoldDB" id="A0A2A5C6C6"/>
<name>A0A2A5C6C6_9GAMM</name>
<protein>
    <submittedName>
        <fullName evidence="1">Uncharacterized protein</fullName>
    </submittedName>
</protein>
<organism evidence="1 2">
    <name type="scientific">SAR86 cluster bacterium</name>
    <dbReference type="NCBI Taxonomy" id="2030880"/>
    <lineage>
        <taxon>Bacteria</taxon>
        <taxon>Pseudomonadati</taxon>
        <taxon>Pseudomonadota</taxon>
        <taxon>Gammaproteobacteria</taxon>
        <taxon>SAR86 cluster</taxon>
    </lineage>
</organism>
<evidence type="ECO:0000313" key="1">
    <source>
        <dbReference type="EMBL" id="PCJ39020.1"/>
    </source>
</evidence>